<dbReference type="EMBL" id="LAZR01005777">
    <property type="protein sequence ID" value="KKM97204.1"/>
    <property type="molecule type" value="Genomic_DNA"/>
</dbReference>
<comment type="caution">
    <text evidence="1">The sequence shown here is derived from an EMBL/GenBank/DDBJ whole genome shotgun (WGS) entry which is preliminary data.</text>
</comment>
<gene>
    <name evidence="1" type="ORF">LCGC14_1170380</name>
</gene>
<name>A0A0F9LQ29_9ZZZZ</name>
<evidence type="ECO:0008006" key="2">
    <source>
        <dbReference type="Google" id="ProtNLM"/>
    </source>
</evidence>
<evidence type="ECO:0000313" key="1">
    <source>
        <dbReference type="EMBL" id="KKM97204.1"/>
    </source>
</evidence>
<feature type="non-terminal residue" evidence="1">
    <location>
        <position position="1"/>
    </location>
</feature>
<reference evidence="1" key="1">
    <citation type="journal article" date="2015" name="Nature">
        <title>Complex archaea that bridge the gap between prokaryotes and eukaryotes.</title>
        <authorList>
            <person name="Spang A."/>
            <person name="Saw J.H."/>
            <person name="Jorgensen S.L."/>
            <person name="Zaremba-Niedzwiedzka K."/>
            <person name="Martijn J."/>
            <person name="Lind A.E."/>
            <person name="van Eijk R."/>
            <person name="Schleper C."/>
            <person name="Guy L."/>
            <person name="Ettema T.J."/>
        </authorList>
    </citation>
    <scope>NUCLEOTIDE SEQUENCE</scope>
</reference>
<proteinExistence type="predicted"/>
<organism evidence="1">
    <name type="scientific">marine sediment metagenome</name>
    <dbReference type="NCBI Taxonomy" id="412755"/>
    <lineage>
        <taxon>unclassified sequences</taxon>
        <taxon>metagenomes</taxon>
        <taxon>ecological metagenomes</taxon>
    </lineage>
</organism>
<protein>
    <recommendedName>
        <fullName evidence="2">DUF2868 domain-containing protein</fullName>
    </recommendedName>
</protein>
<accession>A0A0F9LQ29</accession>
<dbReference type="AlphaFoldDB" id="A0A0F9LQ29"/>
<sequence length="183" mass="21150">MTLVIAIIVYGLLPRLFLALFLRRQLIKQLRGNIQHSGVLEQFIVAQKHQASRNPVRSNNDWRNTDEVSLPEPAINLISWQQPQLQFTVLKNLGTADWLDDENWLKSAASHNDKPAWIVVEPSQIPTGELADCVDLLQQHNPSVSLVLYPIDKEEPRFEQQKKSWQFFAQRHQIDLKEGIDRV</sequence>